<organism evidence="1 2">
    <name type="scientific">Trametes sanguinea</name>
    <dbReference type="NCBI Taxonomy" id="158606"/>
    <lineage>
        <taxon>Eukaryota</taxon>
        <taxon>Fungi</taxon>
        <taxon>Dikarya</taxon>
        <taxon>Basidiomycota</taxon>
        <taxon>Agaricomycotina</taxon>
        <taxon>Agaricomycetes</taxon>
        <taxon>Polyporales</taxon>
        <taxon>Polyporaceae</taxon>
        <taxon>Trametes</taxon>
    </lineage>
</organism>
<dbReference type="EMBL" id="JANSHE010000355">
    <property type="protein sequence ID" value="KAJ3012020.1"/>
    <property type="molecule type" value="Genomic_DNA"/>
</dbReference>
<accession>A0ACC1Q6L4</accession>
<gene>
    <name evidence="1" type="ORF">NUW54_g1995</name>
</gene>
<keyword evidence="2" id="KW-1185">Reference proteome</keyword>
<name>A0ACC1Q6L4_9APHY</name>
<comment type="caution">
    <text evidence="1">The sequence shown here is derived from an EMBL/GenBank/DDBJ whole genome shotgun (WGS) entry which is preliminary data.</text>
</comment>
<reference evidence="1" key="1">
    <citation type="submission" date="2022-08" db="EMBL/GenBank/DDBJ databases">
        <title>Genome Sequence of Pycnoporus sanguineus.</title>
        <authorList>
            <person name="Buettner E."/>
        </authorList>
    </citation>
    <scope>NUCLEOTIDE SEQUENCE</scope>
    <source>
        <strain evidence="1">CG-C14</strain>
    </source>
</reference>
<evidence type="ECO:0000313" key="1">
    <source>
        <dbReference type="EMBL" id="KAJ3012020.1"/>
    </source>
</evidence>
<evidence type="ECO:0000313" key="2">
    <source>
        <dbReference type="Proteomes" id="UP001144978"/>
    </source>
</evidence>
<protein>
    <submittedName>
        <fullName evidence="1">Uncharacterized protein</fullName>
    </submittedName>
</protein>
<dbReference type="Proteomes" id="UP001144978">
    <property type="component" value="Unassembled WGS sequence"/>
</dbReference>
<sequence length="157" mass="16973">MDVLAPPPPIRGQPSPEELLNEDDHLAPALDISEFYGTMNDLGHSQAIVYPDAAAVLDSSQPLSLEEILAFGANHPEVAAHEMDPSISFGYYSAEAAHMYPERLIAPQFEPPYAIDPAPLPPYSATDYGAFSTQSDQQAAGAMDWVDPELLSCSTRK</sequence>
<proteinExistence type="predicted"/>